<dbReference type="RefSeq" id="WP_048090416.1">
    <property type="nucleotide sequence ID" value="NZ_CP009552.1"/>
</dbReference>
<dbReference type="GeneID" id="24796784"/>
<keyword evidence="5" id="KW-0479">Metal-binding</keyword>
<dbReference type="PANTHER" id="PTHR33571:SF14">
    <property type="entry name" value="PROTEIN ADENYLYLTRANSFERASE MJ0435-RELATED"/>
    <property type="match status" value="1"/>
</dbReference>
<dbReference type="GO" id="GO:0070733">
    <property type="term" value="F:AMPylase activity"/>
    <property type="evidence" value="ECO:0007669"/>
    <property type="project" value="UniProtKB-EC"/>
</dbReference>
<evidence type="ECO:0000256" key="12">
    <source>
        <dbReference type="ARBA" id="ARBA00048696"/>
    </source>
</evidence>
<dbReference type="STRING" id="565033.GACE_0183"/>
<evidence type="ECO:0000313" key="14">
    <source>
        <dbReference type="EMBL" id="AIY89240.1"/>
    </source>
</evidence>
<comment type="catalytic activity">
    <reaction evidence="11">
        <text>O-(5'-adenylyl)-L-tyrosyl-[protein] + ATP = O-[5'-(adenylyl-(5'-&gt;3')-adenylyl)]-L-tyrosyl-[protein] + diphosphate</text>
        <dbReference type="Rhea" id="RHEA:66528"/>
        <dbReference type="Rhea" id="RHEA-COMP:13846"/>
        <dbReference type="Rhea" id="RHEA-COMP:17046"/>
        <dbReference type="ChEBI" id="CHEBI:30616"/>
        <dbReference type="ChEBI" id="CHEBI:33019"/>
        <dbReference type="ChEBI" id="CHEBI:83624"/>
        <dbReference type="ChEBI" id="CHEBI:167160"/>
    </reaction>
</comment>
<dbReference type="AlphaFoldDB" id="A0A0A7GB31"/>
<sequence length="100" mass="11583">MVSKTEIMEMIIKHWNEIKRFGVKRLWLFGSYAKGEQSEKSDIDILVEFEKGKKTFDNYMDLKFFLEDLLGAEVDLITVEALKPGIKDAVWKEAVPIEGL</sequence>
<dbReference type="Pfam" id="PF01909">
    <property type="entry name" value="NTP_transf_2"/>
    <property type="match status" value="1"/>
</dbReference>
<comment type="cofactor">
    <cofactor evidence="1">
        <name>Mg(2+)</name>
        <dbReference type="ChEBI" id="CHEBI:18420"/>
    </cofactor>
</comment>
<dbReference type="CDD" id="cd05403">
    <property type="entry name" value="NT_KNTase_like"/>
    <property type="match status" value="1"/>
</dbReference>
<evidence type="ECO:0000256" key="4">
    <source>
        <dbReference type="ARBA" id="ARBA00022695"/>
    </source>
</evidence>
<organism evidence="14 15">
    <name type="scientific">Geoglobus acetivorans</name>
    <dbReference type="NCBI Taxonomy" id="565033"/>
    <lineage>
        <taxon>Archaea</taxon>
        <taxon>Methanobacteriati</taxon>
        <taxon>Methanobacteriota</taxon>
        <taxon>Archaeoglobi</taxon>
        <taxon>Archaeoglobales</taxon>
        <taxon>Archaeoglobaceae</taxon>
        <taxon>Geoglobus</taxon>
    </lineage>
</organism>
<dbReference type="InterPro" id="IPR043519">
    <property type="entry name" value="NT_sf"/>
</dbReference>
<evidence type="ECO:0000256" key="11">
    <source>
        <dbReference type="ARBA" id="ARBA00047518"/>
    </source>
</evidence>
<proteinExistence type="inferred from homology"/>
<comment type="similarity">
    <text evidence="10">Belongs to the MntA antitoxin family.</text>
</comment>
<keyword evidence="7" id="KW-0067">ATP-binding</keyword>
<evidence type="ECO:0000256" key="1">
    <source>
        <dbReference type="ARBA" id="ARBA00001946"/>
    </source>
</evidence>
<evidence type="ECO:0000256" key="7">
    <source>
        <dbReference type="ARBA" id="ARBA00022840"/>
    </source>
</evidence>
<evidence type="ECO:0000313" key="15">
    <source>
        <dbReference type="Proteomes" id="UP000030624"/>
    </source>
</evidence>
<comment type="catalytic activity">
    <reaction evidence="12">
        <text>L-tyrosyl-[protein] + ATP = O-(5'-adenylyl)-L-tyrosyl-[protein] + diphosphate</text>
        <dbReference type="Rhea" id="RHEA:54288"/>
        <dbReference type="Rhea" id="RHEA-COMP:10136"/>
        <dbReference type="Rhea" id="RHEA-COMP:13846"/>
        <dbReference type="ChEBI" id="CHEBI:30616"/>
        <dbReference type="ChEBI" id="CHEBI:33019"/>
        <dbReference type="ChEBI" id="CHEBI:46858"/>
        <dbReference type="ChEBI" id="CHEBI:83624"/>
        <dbReference type="EC" id="2.7.7.108"/>
    </reaction>
</comment>
<evidence type="ECO:0000256" key="2">
    <source>
        <dbReference type="ARBA" id="ARBA00022649"/>
    </source>
</evidence>
<evidence type="ECO:0000256" key="9">
    <source>
        <dbReference type="ARBA" id="ARBA00034531"/>
    </source>
</evidence>
<dbReference type="GO" id="GO:0046872">
    <property type="term" value="F:metal ion binding"/>
    <property type="evidence" value="ECO:0007669"/>
    <property type="project" value="UniProtKB-KW"/>
</dbReference>
<feature type="domain" description="Polymerase nucleotidyl transferase" evidence="13">
    <location>
        <begin position="12"/>
        <end position="94"/>
    </location>
</feature>
<reference evidence="14 15" key="1">
    <citation type="journal article" date="2015" name="Appl. Environ. Microbiol.">
        <title>The Geoglobus acetivorans genome: Fe(III) reduction, acetate utilization, autotrophic growth, and degradation of aromatic compounds in a hyperthermophilic archaeon.</title>
        <authorList>
            <person name="Mardanov A.V."/>
            <person name="Slododkina G.B."/>
            <person name="Slobodkin A.I."/>
            <person name="Beletsky A.V."/>
            <person name="Gavrilov S.N."/>
            <person name="Kublanov I.V."/>
            <person name="Bonch-Osmolovskaya E.A."/>
            <person name="Skryabin K.G."/>
            <person name="Ravin N.V."/>
        </authorList>
    </citation>
    <scope>NUCLEOTIDE SEQUENCE [LARGE SCALE GENOMIC DNA]</scope>
    <source>
        <strain evidence="14 15">SBH6</strain>
    </source>
</reference>
<dbReference type="Gene3D" id="3.30.460.10">
    <property type="entry name" value="Beta Polymerase, domain 2"/>
    <property type="match status" value="1"/>
</dbReference>
<dbReference type="PANTHER" id="PTHR33571">
    <property type="entry name" value="SSL8005 PROTEIN"/>
    <property type="match status" value="1"/>
</dbReference>
<evidence type="ECO:0000256" key="3">
    <source>
        <dbReference type="ARBA" id="ARBA00022679"/>
    </source>
</evidence>
<dbReference type="InterPro" id="IPR052038">
    <property type="entry name" value="Type-VII_TA_antitoxin"/>
</dbReference>
<protein>
    <recommendedName>
        <fullName evidence="9">protein adenylyltransferase</fullName>
        <ecNumber evidence="9">2.7.7.108</ecNumber>
    </recommendedName>
</protein>
<dbReference type="eggNOG" id="arCOG01206">
    <property type="taxonomic scope" value="Archaea"/>
</dbReference>
<dbReference type="KEGG" id="gac:GACE_0183"/>
<dbReference type="SUPFAM" id="SSF81301">
    <property type="entry name" value="Nucleotidyltransferase"/>
    <property type="match status" value="1"/>
</dbReference>
<evidence type="ECO:0000256" key="5">
    <source>
        <dbReference type="ARBA" id="ARBA00022723"/>
    </source>
</evidence>
<dbReference type="Proteomes" id="UP000030624">
    <property type="component" value="Chromosome"/>
</dbReference>
<name>A0A0A7GB31_GEOAI</name>
<keyword evidence="4" id="KW-0548">Nucleotidyltransferase</keyword>
<keyword evidence="6" id="KW-0547">Nucleotide-binding</keyword>
<dbReference type="EMBL" id="CP009552">
    <property type="protein sequence ID" value="AIY89240.1"/>
    <property type="molecule type" value="Genomic_DNA"/>
</dbReference>
<evidence type="ECO:0000256" key="8">
    <source>
        <dbReference type="ARBA" id="ARBA00022842"/>
    </source>
</evidence>
<dbReference type="EC" id="2.7.7.108" evidence="9"/>
<gene>
    <name evidence="14" type="ORF">GACE_0183</name>
</gene>
<keyword evidence="3" id="KW-0808">Transferase</keyword>
<accession>A0A0A7GB31</accession>
<dbReference type="HOGENOM" id="CLU_130257_10_1_2"/>
<evidence type="ECO:0000256" key="10">
    <source>
        <dbReference type="ARBA" id="ARBA00038276"/>
    </source>
</evidence>
<evidence type="ECO:0000256" key="6">
    <source>
        <dbReference type="ARBA" id="ARBA00022741"/>
    </source>
</evidence>
<keyword evidence="8" id="KW-0460">Magnesium</keyword>
<dbReference type="GO" id="GO:0005524">
    <property type="term" value="F:ATP binding"/>
    <property type="evidence" value="ECO:0007669"/>
    <property type="project" value="UniProtKB-KW"/>
</dbReference>
<dbReference type="InterPro" id="IPR002934">
    <property type="entry name" value="Polymerase_NTP_transf_dom"/>
</dbReference>
<evidence type="ECO:0000259" key="13">
    <source>
        <dbReference type="Pfam" id="PF01909"/>
    </source>
</evidence>
<keyword evidence="2" id="KW-1277">Toxin-antitoxin system</keyword>